<accession>A0A2P2NJI3</accession>
<name>A0A2P2NJI3_RHIMU</name>
<reference evidence="1" key="1">
    <citation type="submission" date="2018-02" db="EMBL/GenBank/DDBJ databases">
        <title>Rhizophora mucronata_Transcriptome.</title>
        <authorList>
            <person name="Meera S.P."/>
            <person name="Sreeshan A."/>
            <person name="Augustine A."/>
        </authorList>
    </citation>
    <scope>NUCLEOTIDE SEQUENCE</scope>
    <source>
        <tissue evidence="1">Leaf</tissue>
    </source>
</reference>
<dbReference type="AlphaFoldDB" id="A0A2P2NJI3"/>
<organism evidence="1">
    <name type="scientific">Rhizophora mucronata</name>
    <name type="common">Asiatic mangrove</name>
    <dbReference type="NCBI Taxonomy" id="61149"/>
    <lineage>
        <taxon>Eukaryota</taxon>
        <taxon>Viridiplantae</taxon>
        <taxon>Streptophyta</taxon>
        <taxon>Embryophyta</taxon>
        <taxon>Tracheophyta</taxon>
        <taxon>Spermatophyta</taxon>
        <taxon>Magnoliopsida</taxon>
        <taxon>eudicotyledons</taxon>
        <taxon>Gunneridae</taxon>
        <taxon>Pentapetalae</taxon>
        <taxon>rosids</taxon>
        <taxon>fabids</taxon>
        <taxon>Malpighiales</taxon>
        <taxon>Rhizophoraceae</taxon>
        <taxon>Rhizophora</taxon>
    </lineage>
</organism>
<protein>
    <submittedName>
        <fullName evidence="1">Uncharacterized protein</fullName>
    </submittedName>
</protein>
<proteinExistence type="predicted"/>
<evidence type="ECO:0000313" key="1">
    <source>
        <dbReference type="EMBL" id="MBX42629.1"/>
    </source>
</evidence>
<sequence>MKYSSSQLVNPLSKKVRWENSKVISKNCISAEC</sequence>
<dbReference type="EMBL" id="GGEC01062145">
    <property type="protein sequence ID" value="MBX42629.1"/>
    <property type="molecule type" value="Transcribed_RNA"/>
</dbReference>